<evidence type="ECO:0000259" key="11">
    <source>
        <dbReference type="SMART" id="SM00646"/>
    </source>
</evidence>
<keyword evidence="6" id="KW-0574">Periplasm</keyword>
<dbReference type="GO" id="GO:0008745">
    <property type="term" value="F:N-acetylmuramoyl-L-alanine amidase activity"/>
    <property type="evidence" value="ECO:0007669"/>
    <property type="project" value="UniProtKB-EC"/>
</dbReference>
<evidence type="ECO:0000256" key="1">
    <source>
        <dbReference type="ARBA" id="ARBA00001561"/>
    </source>
</evidence>
<evidence type="ECO:0000313" key="12">
    <source>
        <dbReference type="EMBL" id="VFJ74155.1"/>
    </source>
</evidence>
<dbReference type="InterPro" id="IPR021731">
    <property type="entry name" value="AMIN_dom"/>
</dbReference>
<evidence type="ECO:0000313" key="14">
    <source>
        <dbReference type="EMBL" id="VFK15101.1"/>
    </source>
</evidence>
<evidence type="ECO:0000313" key="13">
    <source>
        <dbReference type="EMBL" id="VFJ74670.1"/>
    </source>
</evidence>
<dbReference type="Gene3D" id="2.60.40.3500">
    <property type="match status" value="1"/>
</dbReference>
<evidence type="ECO:0000256" key="8">
    <source>
        <dbReference type="ARBA" id="ARBA00023316"/>
    </source>
</evidence>
<evidence type="ECO:0000256" key="6">
    <source>
        <dbReference type="ARBA" id="ARBA00022764"/>
    </source>
</evidence>
<comment type="subcellular location">
    <subcellularLocation>
        <location evidence="2">Periplasm</location>
    </subcellularLocation>
</comment>
<comment type="similarity">
    <text evidence="3">Belongs to the N-acetylmuramoyl-L-alanine amidase 3 family.</text>
</comment>
<comment type="catalytic activity">
    <reaction evidence="1">
        <text>Hydrolyzes the link between N-acetylmuramoyl residues and L-amino acid residues in certain cell-wall glycopeptides.</text>
        <dbReference type="EC" id="3.5.1.28"/>
    </reaction>
</comment>
<dbReference type="GO" id="GO:0009253">
    <property type="term" value="P:peptidoglycan catabolic process"/>
    <property type="evidence" value="ECO:0007669"/>
    <property type="project" value="InterPro"/>
</dbReference>
<reference evidence="12" key="1">
    <citation type="submission" date="2019-02" db="EMBL/GenBank/DDBJ databases">
        <authorList>
            <person name="Gruber-Vodicka R. H."/>
            <person name="Seah K. B. B."/>
        </authorList>
    </citation>
    <scope>NUCLEOTIDE SEQUENCE</scope>
    <source>
        <strain evidence="12">BECK_BZ163</strain>
        <strain evidence="14">BECK_BZ164</strain>
        <strain evidence="13">BECK_BZ165</strain>
    </source>
</reference>
<dbReference type="GO" id="GO:0071555">
    <property type="term" value="P:cell wall organization"/>
    <property type="evidence" value="ECO:0007669"/>
    <property type="project" value="UniProtKB-KW"/>
</dbReference>
<dbReference type="FunFam" id="3.40.630.40:FF:000001">
    <property type="entry name" value="N-acetylmuramoyl-L-alanine amidase"/>
    <property type="match status" value="1"/>
</dbReference>
<keyword evidence="8" id="KW-0961">Cell wall biogenesis/degradation</keyword>
<dbReference type="Gene3D" id="3.40.630.40">
    <property type="entry name" value="Zn-dependent exopeptidases"/>
    <property type="match status" value="1"/>
</dbReference>
<dbReference type="PANTHER" id="PTHR30404">
    <property type="entry name" value="N-ACETYLMURAMOYL-L-ALANINE AMIDASE"/>
    <property type="match status" value="1"/>
</dbReference>
<dbReference type="InterPro" id="IPR002508">
    <property type="entry name" value="MurNAc-LAA_cat"/>
</dbReference>
<dbReference type="EMBL" id="CAADEZ010000761">
    <property type="protein sequence ID" value="VFJ74155.1"/>
    <property type="molecule type" value="Genomic_DNA"/>
</dbReference>
<dbReference type="SUPFAM" id="SSF53187">
    <property type="entry name" value="Zn-dependent exopeptidases"/>
    <property type="match status" value="1"/>
</dbReference>
<proteinExistence type="inferred from homology"/>
<name>A0A450TXL2_9GAMM</name>
<protein>
    <recommendedName>
        <fullName evidence="9">N-acetylmuramoyl-L-alanine amidase AmiC</fullName>
        <ecNumber evidence="4">3.5.1.28</ecNumber>
    </recommendedName>
</protein>
<sequence length="393" mass="43773">MRILARVLGVALIFLFASKATLAVEVRNLRTWPAPDHTRVVFDISSPVKYNVFSLQSPDRVVVDISNARMGLEPPKPKDADPLLERIRSAYHERERRLRIVLDLRHAAYPKDFLLKPNRNYGHRLVVDLFHKPDAPKAAASRTPARKSRPQTRAKPRKAIIAIDPGHGGEDGGAVGRLGTREKDVALAIGKKLKTLLNRQRGIDAFLVRRGDYYVGLKKRTQIARKHKADLLISIHADAFRDPMVYGSSVYVLSKTGASSEAAKWLADRENSADLVGGVKLNDKDNLLASVLLDLSQDATLEDSIELGNDVLNELKKLGKTHKKRVQRAGFVVLKSPDIPSILVETAFISNPDEERRLKSSRHQWRVAKAILRGVLVYFKSNAPPGTVLASNR</sequence>
<feature type="region of interest" description="Disordered" evidence="10">
    <location>
        <begin position="136"/>
        <end position="156"/>
    </location>
</feature>
<dbReference type="EMBL" id="CAADFL010000355">
    <property type="protein sequence ID" value="VFK15101.1"/>
    <property type="molecule type" value="Genomic_DNA"/>
</dbReference>
<accession>A0A450TXL2</accession>
<evidence type="ECO:0000256" key="5">
    <source>
        <dbReference type="ARBA" id="ARBA00022729"/>
    </source>
</evidence>
<evidence type="ECO:0000256" key="4">
    <source>
        <dbReference type="ARBA" id="ARBA00011901"/>
    </source>
</evidence>
<dbReference type="Pfam" id="PF11741">
    <property type="entry name" value="AMIN"/>
    <property type="match status" value="1"/>
</dbReference>
<feature type="domain" description="MurNAc-LAA" evidence="11">
    <location>
        <begin position="221"/>
        <end position="376"/>
    </location>
</feature>
<keyword evidence="7" id="KW-0378">Hydrolase</keyword>
<dbReference type="EMBL" id="CAADFA010000804">
    <property type="protein sequence ID" value="VFJ74670.1"/>
    <property type="molecule type" value="Genomic_DNA"/>
</dbReference>
<evidence type="ECO:0000256" key="2">
    <source>
        <dbReference type="ARBA" id="ARBA00004418"/>
    </source>
</evidence>
<dbReference type="AlphaFoldDB" id="A0A450TXL2"/>
<dbReference type="GO" id="GO:0030288">
    <property type="term" value="C:outer membrane-bounded periplasmic space"/>
    <property type="evidence" value="ECO:0007669"/>
    <property type="project" value="TreeGrafter"/>
</dbReference>
<evidence type="ECO:0000256" key="10">
    <source>
        <dbReference type="SAM" id="MobiDB-lite"/>
    </source>
</evidence>
<dbReference type="InterPro" id="IPR050695">
    <property type="entry name" value="N-acetylmuramoyl_amidase_3"/>
</dbReference>
<dbReference type="EC" id="3.5.1.28" evidence="4"/>
<evidence type="ECO:0000256" key="9">
    <source>
        <dbReference type="ARBA" id="ARBA00074581"/>
    </source>
</evidence>
<feature type="compositionally biased region" description="Basic residues" evidence="10">
    <location>
        <begin position="144"/>
        <end position="156"/>
    </location>
</feature>
<evidence type="ECO:0000256" key="3">
    <source>
        <dbReference type="ARBA" id="ARBA00010860"/>
    </source>
</evidence>
<dbReference type="Pfam" id="PF01520">
    <property type="entry name" value="Amidase_3"/>
    <property type="match status" value="1"/>
</dbReference>
<keyword evidence="5" id="KW-0732">Signal</keyword>
<dbReference type="SMART" id="SM00646">
    <property type="entry name" value="Ami_3"/>
    <property type="match status" value="1"/>
</dbReference>
<organism evidence="12">
    <name type="scientific">Candidatus Kentrum sp. FM</name>
    <dbReference type="NCBI Taxonomy" id="2126340"/>
    <lineage>
        <taxon>Bacteria</taxon>
        <taxon>Pseudomonadati</taxon>
        <taxon>Pseudomonadota</taxon>
        <taxon>Gammaproteobacteria</taxon>
        <taxon>Candidatus Kentrum</taxon>
    </lineage>
</organism>
<dbReference type="PANTHER" id="PTHR30404:SF0">
    <property type="entry name" value="N-ACETYLMURAMOYL-L-ALANINE AMIDASE AMIC"/>
    <property type="match status" value="1"/>
</dbReference>
<evidence type="ECO:0000256" key="7">
    <source>
        <dbReference type="ARBA" id="ARBA00022801"/>
    </source>
</evidence>
<gene>
    <name evidence="12" type="ORF">BECKFM1743A_GA0114220_107611</name>
    <name evidence="14" type="ORF">BECKFM1743B_GA0114221_103553</name>
    <name evidence="13" type="ORF">BECKFM1743C_GA0114222_108041</name>
</gene>
<dbReference type="CDD" id="cd02696">
    <property type="entry name" value="MurNAc-LAA"/>
    <property type="match status" value="1"/>
</dbReference>